<dbReference type="InterPro" id="IPR001202">
    <property type="entry name" value="WW_dom"/>
</dbReference>
<feature type="domain" description="WW" evidence="3">
    <location>
        <begin position="168"/>
        <end position="201"/>
    </location>
</feature>
<dbReference type="SMART" id="SM00456">
    <property type="entry name" value="WW"/>
    <property type="match status" value="2"/>
</dbReference>
<feature type="domain" description="WW" evidence="3">
    <location>
        <begin position="297"/>
        <end position="324"/>
    </location>
</feature>
<protein>
    <recommendedName>
        <fullName evidence="3">WW domain-containing protein</fullName>
    </recommendedName>
</protein>
<comment type="caution">
    <text evidence="4">The sequence shown here is derived from an EMBL/GenBank/DDBJ whole genome shotgun (WGS) entry which is preliminary data.</text>
</comment>
<dbReference type="SUPFAM" id="SSF51045">
    <property type="entry name" value="WW domain"/>
    <property type="match status" value="2"/>
</dbReference>
<feature type="region of interest" description="Disordered" evidence="2">
    <location>
        <begin position="1"/>
        <end position="170"/>
    </location>
</feature>
<feature type="compositionally biased region" description="Low complexity" evidence="2">
    <location>
        <begin position="157"/>
        <end position="167"/>
    </location>
</feature>
<keyword evidence="1" id="KW-0677">Repeat</keyword>
<evidence type="ECO:0000259" key="3">
    <source>
        <dbReference type="PROSITE" id="PS50020"/>
    </source>
</evidence>
<dbReference type="CDD" id="cd00201">
    <property type="entry name" value="WW"/>
    <property type="match status" value="2"/>
</dbReference>
<organism evidence="4 5">
    <name type="scientific">Tegillarca granosa</name>
    <name type="common">Malaysian cockle</name>
    <name type="synonym">Anadara granosa</name>
    <dbReference type="NCBI Taxonomy" id="220873"/>
    <lineage>
        <taxon>Eukaryota</taxon>
        <taxon>Metazoa</taxon>
        <taxon>Spiralia</taxon>
        <taxon>Lophotrochozoa</taxon>
        <taxon>Mollusca</taxon>
        <taxon>Bivalvia</taxon>
        <taxon>Autobranchia</taxon>
        <taxon>Pteriomorphia</taxon>
        <taxon>Arcoida</taxon>
        <taxon>Arcoidea</taxon>
        <taxon>Arcidae</taxon>
        <taxon>Tegillarca</taxon>
    </lineage>
</organism>
<dbReference type="InterPro" id="IPR036020">
    <property type="entry name" value="WW_dom_sf"/>
</dbReference>
<dbReference type="InterPro" id="IPR045148">
    <property type="entry name" value="TCRG1-like"/>
</dbReference>
<sequence>MEDDFDDGPNNENHDQHPPDGPQDRDYRMHRYPGPPPRGRGFMRGPRPPPGYGRGPPGPPGPRFRGPPGPPHGMRGPPPPGMRGPPPGMRGPGPRGPPGPPPHFGRPPYDGYGPPPPPGPQGMGPPPGNGPPMMPPPSMPVPNFSVPPPGYMPPPQGGSQSPVQPGMDPNQELWVETKAGDGKVYYYNARTRESAWTKPENVKIITQSEVEAMAAQAAQGGNSMPGQGPSTAAQAAVAQAQASQPVGDDQGGQVAGFTPPFMQQQNMDGIPMDQDAVAAQKPPQTQMPPKPAEVAEWTEHKNSDGRSYFYNSKTMESTWDKPQVLAEWEAKMMQMQQQQPPSIQQSPQLTSESPKMNGVLCGQVIHVVSFTTPVREHQYGKDQKSYRGGLM</sequence>
<dbReference type="PANTHER" id="PTHR15377">
    <property type="entry name" value="TRANSCRIPTION ELONGATION REGULATOR 1"/>
    <property type="match status" value="1"/>
</dbReference>
<feature type="compositionally biased region" description="Basic and acidic residues" evidence="2">
    <location>
        <begin position="12"/>
        <end position="29"/>
    </location>
</feature>
<feature type="compositionally biased region" description="Pro residues" evidence="2">
    <location>
        <begin position="113"/>
        <end position="156"/>
    </location>
</feature>
<dbReference type="Proteomes" id="UP001217089">
    <property type="component" value="Unassembled WGS sequence"/>
</dbReference>
<keyword evidence="5" id="KW-1185">Reference proteome</keyword>
<reference evidence="4 5" key="1">
    <citation type="submission" date="2022-12" db="EMBL/GenBank/DDBJ databases">
        <title>Chromosome-level genome of Tegillarca granosa.</title>
        <authorList>
            <person name="Kim J."/>
        </authorList>
    </citation>
    <scope>NUCLEOTIDE SEQUENCE [LARGE SCALE GENOMIC DNA]</scope>
    <source>
        <strain evidence="4">Teg-2019</strain>
        <tissue evidence="4">Adductor muscle</tissue>
    </source>
</reference>
<feature type="compositionally biased region" description="Polar residues" evidence="2">
    <location>
        <begin position="219"/>
        <end position="231"/>
    </location>
</feature>
<proteinExistence type="predicted"/>
<gene>
    <name evidence="4" type="ORF">KUTeg_005568</name>
</gene>
<evidence type="ECO:0000256" key="2">
    <source>
        <dbReference type="SAM" id="MobiDB-lite"/>
    </source>
</evidence>
<evidence type="ECO:0000313" key="4">
    <source>
        <dbReference type="EMBL" id="KAJ8317664.1"/>
    </source>
</evidence>
<feature type="compositionally biased region" description="Low complexity" evidence="2">
    <location>
        <begin position="336"/>
        <end position="348"/>
    </location>
</feature>
<dbReference type="Pfam" id="PF00397">
    <property type="entry name" value="WW"/>
    <property type="match status" value="2"/>
</dbReference>
<feature type="compositionally biased region" description="Pro residues" evidence="2">
    <location>
        <begin position="46"/>
        <end position="105"/>
    </location>
</feature>
<name>A0ABQ9FK46_TEGGR</name>
<dbReference type="Gene3D" id="2.20.70.10">
    <property type="match status" value="2"/>
</dbReference>
<evidence type="ECO:0000313" key="5">
    <source>
        <dbReference type="Proteomes" id="UP001217089"/>
    </source>
</evidence>
<accession>A0ABQ9FK46</accession>
<feature type="region of interest" description="Disordered" evidence="2">
    <location>
        <begin position="336"/>
        <end position="355"/>
    </location>
</feature>
<evidence type="ECO:0000256" key="1">
    <source>
        <dbReference type="ARBA" id="ARBA00022737"/>
    </source>
</evidence>
<dbReference type="PROSITE" id="PS01159">
    <property type="entry name" value="WW_DOMAIN_1"/>
    <property type="match status" value="1"/>
</dbReference>
<dbReference type="PROSITE" id="PS50020">
    <property type="entry name" value="WW_DOMAIN_2"/>
    <property type="match status" value="2"/>
</dbReference>
<feature type="region of interest" description="Disordered" evidence="2">
    <location>
        <begin position="216"/>
        <end position="237"/>
    </location>
</feature>
<dbReference type="PANTHER" id="PTHR15377:SF3">
    <property type="entry name" value="WW DOMAIN-CONTAINING PROTEIN"/>
    <property type="match status" value="1"/>
</dbReference>
<dbReference type="EMBL" id="JARBDR010000246">
    <property type="protein sequence ID" value="KAJ8317664.1"/>
    <property type="molecule type" value="Genomic_DNA"/>
</dbReference>